<accession>A0A5A7QH86</accession>
<reference evidence="3" key="1">
    <citation type="journal article" date="2019" name="Curr. Biol.">
        <title>Genome Sequence of Striga asiatica Provides Insight into the Evolution of Plant Parasitism.</title>
        <authorList>
            <person name="Yoshida S."/>
            <person name="Kim S."/>
            <person name="Wafula E.K."/>
            <person name="Tanskanen J."/>
            <person name="Kim Y.M."/>
            <person name="Honaas L."/>
            <person name="Yang Z."/>
            <person name="Spallek T."/>
            <person name="Conn C.E."/>
            <person name="Ichihashi Y."/>
            <person name="Cheong K."/>
            <person name="Cui S."/>
            <person name="Der J.P."/>
            <person name="Gundlach H."/>
            <person name="Jiao Y."/>
            <person name="Hori C."/>
            <person name="Ishida J.K."/>
            <person name="Kasahara H."/>
            <person name="Kiba T."/>
            <person name="Kim M.S."/>
            <person name="Koo N."/>
            <person name="Laohavisit A."/>
            <person name="Lee Y.H."/>
            <person name="Lumba S."/>
            <person name="McCourt P."/>
            <person name="Mortimer J.C."/>
            <person name="Mutuku J.M."/>
            <person name="Nomura T."/>
            <person name="Sasaki-Sekimoto Y."/>
            <person name="Seto Y."/>
            <person name="Wang Y."/>
            <person name="Wakatake T."/>
            <person name="Sakakibara H."/>
            <person name="Demura T."/>
            <person name="Yamaguchi S."/>
            <person name="Yoneyama K."/>
            <person name="Manabe R.I."/>
            <person name="Nelson D.C."/>
            <person name="Schulman A.H."/>
            <person name="Timko M.P."/>
            <person name="dePamphilis C.W."/>
            <person name="Choi D."/>
            <person name="Shirasu K."/>
        </authorList>
    </citation>
    <scope>NUCLEOTIDE SEQUENCE [LARGE SCALE GENOMIC DNA]</scope>
    <source>
        <strain evidence="3">cv. UVA1</strain>
    </source>
</reference>
<dbReference type="AlphaFoldDB" id="A0A5A7QH86"/>
<feature type="region of interest" description="Disordered" evidence="1">
    <location>
        <begin position="79"/>
        <end position="125"/>
    </location>
</feature>
<evidence type="ECO:0000313" key="3">
    <source>
        <dbReference type="Proteomes" id="UP000325081"/>
    </source>
</evidence>
<protein>
    <submittedName>
        <fullName evidence="2">2-oxoglutarate (2OG) and Fe(II)-dependent oxygenase superfamily protein</fullName>
    </submittedName>
</protein>
<organism evidence="2 3">
    <name type="scientific">Striga asiatica</name>
    <name type="common">Asiatic witchweed</name>
    <name type="synonym">Buchnera asiatica</name>
    <dbReference type="NCBI Taxonomy" id="4170"/>
    <lineage>
        <taxon>Eukaryota</taxon>
        <taxon>Viridiplantae</taxon>
        <taxon>Streptophyta</taxon>
        <taxon>Embryophyta</taxon>
        <taxon>Tracheophyta</taxon>
        <taxon>Spermatophyta</taxon>
        <taxon>Magnoliopsida</taxon>
        <taxon>eudicotyledons</taxon>
        <taxon>Gunneridae</taxon>
        <taxon>Pentapetalae</taxon>
        <taxon>asterids</taxon>
        <taxon>lamiids</taxon>
        <taxon>Lamiales</taxon>
        <taxon>Orobanchaceae</taxon>
        <taxon>Buchnereae</taxon>
        <taxon>Striga</taxon>
    </lineage>
</organism>
<feature type="non-terminal residue" evidence="2">
    <location>
        <position position="1"/>
    </location>
</feature>
<sequence length="154" mass="17601">YSLFVAISSETFLKRKSLITRTSRGVQFFTVVTIDMAPEPPQLAIGSTYCYGRAEKVPEGLFHFSSWCGECQREKRERQRQSVAATKLLPNPNNPNPKSARRSTQRQKSENPNPTKPDSENLGFTNRATKSKWCLHYRKQSKEKSDIRVYLGEG</sequence>
<name>A0A5A7QH86_STRAF</name>
<dbReference type="Proteomes" id="UP000325081">
    <property type="component" value="Unassembled WGS sequence"/>
</dbReference>
<evidence type="ECO:0000256" key="1">
    <source>
        <dbReference type="SAM" id="MobiDB-lite"/>
    </source>
</evidence>
<gene>
    <name evidence="2" type="ORF">STAS_21346</name>
</gene>
<comment type="caution">
    <text evidence="2">The sequence shown here is derived from an EMBL/GenBank/DDBJ whole genome shotgun (WGS) entry which is preliminary data.</text>
</comment>
<evidence type="ECO:0000313" key="2">
    <source>
        <dbReference type="EMBL" id="GER44444.1"/>
    </source>
</evidence>
<keyword evidence="3" id="KW-1185">Reference proteome</keyword>
<dbReference type="EMBL" id="BKCP01006959">
    <property type="protein sequence ID" value="GER44444.1"/>
    <property type="molecule type" value="Genomic_DNA"/>
</dbReference>
<proteinExistence type="predicted"/>